<evidence type="ECO:0000256" key="3">
    <source>
        <dbReference type="ARBA" id="ARBA00023004"/>
    </source>
</evidence>
<reference evidence="7 8" key="1">
    <citation type="submission" date="2018-06" db="EMBL/GenBank/DDBJ databases">
        <title>Genomic Encyclopedia of Type Strains, Phase III (KMG-III): the genomes of soil and plant-associated and newly described type strains.</title>
        <authorList>
            <person name="Whitman W."/>
        </authorList>
    </citation>
    <scope>NUCLEOTIDE SEQUENCE [LARGE SCALE GENOMIC DNA]</scope>
    <source>
        <strain evidence="7 8">CGMCC 1.8979</strain>
    </source>
</reference>
<protein>
    <submittedName>
        <fullName evidence="7">Cytochrome bd-I ubiquinol oxidase subunit 1 apoprotein</fullName>
    </submittedName>
</protein>
<keyword evidence="1 4" id="KW-0349">Heme</keyword>
<feature type="transmembrane region" description="Helical" evidence="5">
    <location>
        <begin position="136"/>
        <end position="160"/>
    </location>
</feature>
<keyword evidence="2 4" id="KW-0479">Metal-binding</keyword>
<feature type="transmembrane region" description="Helical" evidence="5">
    <location>
        <begin position="98"/>
        <end position="124"/>
    </location>
</feature>
<evidence type="ECO:0000313" key="8">
    <source>
        <dbReference type="Proteomes" id="UP000248555"/>
    </source>
</evidence>
<organism evidence="7 8">
    <name type="scientific">Paranoxybacillus vitaminiphilus</name>
    <dbReference type="NCBI Taxonomy" id="581036"/>
    <lineage>
        <taxon>Bacteria</taxon>
        <taxon>Bacillati</taxon>
        <taxon>Bacillota</taxon>
        <taxon>Bacilli</taxon>
        <taxon>Bacillales</taxon>
        <taxon>Anoxybacillaceae</taxon>
        <taxon>Paranoxybacillus</taxon>
    </lineage>
</organism>
<sequence length="437" mass="49677">MNFPTVEFPWFGNGNIVAIIAIIHVLISHGVAIGATALVVSSEYYAIVTKNEKLDQLAKQLTKWILIITTTVGAMTGVGIWFSTTVIQPDSIGSLLRIFFWAWVAEWVVFVLEVVFLLIYYYTWETWKEGKAKRKHLNVGIMLAVFSWLTMSIITGILAAKLTPGRWVETLSFWNAFFNPTYLPSLGFRTFLSIMLAIALFTIFVRLFVKDEEVRMPLLRIFSIWGAISLPATVVLGIWYLQSIPDQAAKLIVWSTGLPEKTFDVLNMIAFALIIVFLFWLAIRPKKLPIFLSLAVFMSAIGFIGEFEVVRESIRKPYIIYNYMYVNGITAVKAEEMNRDGYLAHSTVAKIKKVTEKNKVEAGREIYQGQCLACHTIDGWRSKRALANRLKGWPQQSIESFIPTMHQVRPMMPPFVGTKEEVEALAAYLYKVANEEK</sequence>
<dbReference type="PROSITE" id="PS51007">
    <property type="entry name" value="CYTC"/>
    <property type="match status" value="1"/>
</dbReference>
<feature type="transmembrane region" description="Helical" evidence="5">
    <location>
        <begin position="265"/>
        <end position="283"/>
    </location>
</feature>
<evidence type="ECO:0000313" key="7">
    <source>
        <dbReference type="EMBL" id="RAK16899.1"/>
    </source>
</evidence>
<comment type="caution">
    <text evidence="7">The sequence shown here is derived from an EMBL/GenBank/DDBJ whole genome shotgun (WGS) entry which is preliminary data.</text>
</comment>
<dbReference type="GO" id="GO:0020037">
    <property type="term" value="F:heme binding"/>
    <property type="evidence" value="ECO:0007669"/>
    <property type="project" value="InterPro"/>
</dbReference>
<dbReference type="InterPro" id="IPR009056">
    <property type="entry name" value="Cyt_c-like_dom"/>
</dbReference>
<keyword evidence="3 4" id="KW-0408">Iron</keyword>
<keyword evidence="5" id="KW-0812">Transmembrane</keyword>
<keyword evidence="5" id="KW-1133">Transmembrane helix</keyword>
<accession>A0A327YEH4</accession>
<dbReference type="GO" id="GO:0046872">
    <property type="term" value="F:metal ion binding"/>
    <property type="evidence" value="ECO:0007669"/>
    <property type="project" value="UniProtKB-KW"/>
</dbReference>
<dbReference type="InterPro" id="IPR036909">
    <property type="entry name" value="Cyt_c-like_dom_sf"/>
</dbReference>
<gene>
    <name evidence="7" type="ORF">B0I26_11535</name>
</gene>
<feature type="transmembrane region" description="Helical" evidence="5">
    <location>
        <begin position="290"/>
        <end position="307"/>
    </location>
</feature>
<dbReference type="AlphaFoldDB" id="A0A327YEH4"/>
<feature type="transmembrane region" description="Helical" evidence="5">
    <location>
        <begin position="186"/>
        <end position="209"/>
    </location>
</feature>
<feature type="transmembrane region" description="Helical" evidence="5">
    <location>
        <begin position="16"/>
        <end position="40"/>
    </location>
</feature>
<feature type="transmembrane region" description="Helical" evidence="5">
    <location>
        <begin position="221"/>
        <end position="241"/>
    </location>
</feature>
<dbReference type="EMBL" id="QLMH01000015">
    <property type="protein sequence ID" value="RAK16899.1"/>
    <property type="molecule type" value="Genomic_DNA"/>
</dbReference>
<dbReference type="Pfam" id="PF13442">
    <property type="entry name" value="Cytochrome_CBB3"/>
    <property type="match status" value="1"/>
</dbReference>
<keyword evidence="5" id="KW-0472">Membrane</keyword>
<dbReference type="GO" id="GO:0009055">
    <property type="term" value="F:electron transfer activity"/>
    <property type="evidence" value="ECO:0007669"/>
    <property type="project" value="InterPro"/>
</dbReference>
<feature type="transmembrane region" description="Helical" evidence="5">
    <location>
        <begin position="61"/>
        <end position="82"/>
    </location>
</feature>
<evidence type="ECO:0000256" key="1">
    <source>
        <dbReference type="ARBA" id="ARBA00022617"/>
    </source>
</evidence>
<evidence type="ECO:0000256" key="4">
    <source>
        <dbReference type="PROSITE-ProRule" id="PRU00433"/>
    </source>
</evidence>
<evidence type="ECO:0000256" key="2">
    <source>
        <dbReference type="ARBA" id="ARBA00022723"/>
    </source>
</evidence>
<feature type="domain" description="Cytochrome c" evidence="6">
    <location>
        <begin position="358"/>
        <end position="433"/>
    </location>
</feature>
<proteinExistence type="predicted"/>
<dbReference type="Gene3D" id="1.10.760.10">
    <property type="entry name" value="Cytochrome c-like domain"/>
    <property type="match status" value="1"/>
</dbReference>
<dbReference type="SUPFAM" id="SSF46626">
    <property type="entry name" value="Cytochrome c"/>
    <property type="match status" value="1"/>
</dbReference>
<keyword evidence="8" id="KW-1185">Reference proteome</keyword>
<dbReference type="Proteomes" id="UP000248555">
    <property type="component" value="Unassembled WGS sequence"/>
</dbReference>
<name>A0A327YEH4_9BACL</name>
<dbReference type="OrthoDB" id="9795893at2"/>
<evidence type="ECO:0000256" key="5">
    <source>
        <dbReference type="SAM" id="Phobius"/>
    </source>
</evidence>
<evidence type="ECO:0000259" key="6">
    <source>
        <dbReference type="PROSITE" id="PS51007"/>
    </source>
</evidence>